<comment type="caution">
    <text evidence="1">The sequence shown here is derived from an EMBL/GenBank/DDBJ whole genome shotgun (WGS) entry which is preliminary data.</text>
</comment>
<feature type="non-terminal residue" evidence="1">
    <location>
        <position position="9"/>
    </location>
</feature>
<proteinExistence type="predicted"/>
<dbReference type="Proteomes" id="UP000815260">
    <property type="component" value="Chromosome 6B"/>
</dbReference>
<dbReference type="EMBL" id="CM022227">
    <property type="protein sequence ID" value="KAF7084985.1"/>
    <property type="molecule type" value="Genomic_DNA"/>
</dbReference>
<evidence type="ECO:0000313" key="1">
    <source>
        <dbReference type="EMBL" id="KAF7084985.1"/>
    </source>
</evidence>
<reference evidence="1" key="1">
    <citation type="journal article" date="2017" name="Gigascience">
        <title>The first near-complete assembly of the hexaploid bread wheat genome, Triticum aestivum.</title>
        <authorList>
            <person name="Zimin A.V."/>
            <person name="Puiu D."/>
            <person name="Hall R."/>
            <person name="Kingan S."/>
            <person name="Clavijo B.J."/>
            <person name="Salzberg S.L."/>
        </authorList>
    </citation>
    <scope>NUCLEOTIDE SEQUENCE</scope>
    <source>
        <tissue evidence="1">Leaf</tissue>
    </source>
</reference>
<accession>A0A9R1LBS4</accession>
<name>A0A9R1LBS4_WHEAT</name>
<organism evidence="1">
    <name type="scientific">Triticum aestivum</name>
    <name type="common">Wheat</name>
    <dbReference type="NCBI Taxonomy" id="4565"/>
    <lineage>
        <taxon>Eukaryota</taxon>
        <taxon>Viridiplantae</taxon>
        <taxon>Streptophyta</taxon>
        <taxon>Embryophyta</taxon>
        <taxon>Tracheophyta</taxon>
        <taxon>Spermatophyta</taxon>
        <taxon>Magnoliopsida</taxon>
        <taxon>Liliopsida</taxon>
        <taxon>Poales</taxon>
        <taxon>Poaceae</taxon>
        <taxon>BOP clade</taxon>
        <taxon>Pooideae</taxon>
        <taxon>Triticodae</taxon>
        <taxon>Triticeae</taxon>
        <taxon>Triticinae</taxon>
        <taxon>Triticum</taxon>
    </lineage>
</organism>
<gene>
    <name evidence="1" type="ORF">CFC21_088486</name>
</gene>
<feature type="non-terminal residue" evidence="1">
    <location>
        <position position="1"/>
    </location>
</feature>
<reference evidence="1" key="2">
    <citation type="submission" date="2020-03" db="EMBL/GenBank/DDBJ databases">
        <title>The second near-complete assembly of the hexaploid bread wheat (Triticum aestivum) genome.</title>
        <authorList>
            <person name="Zimin A.V."/>
            <person name="Puiu D."/>
            <person name="Shumante A."/>
            <person name="Alonge M."/>
            <person name="Salzberg S.L."/>
        </authorList>
    </citation>
    <scope>NUCLEOTIDE SEQUENCE</scope>
    <source>
        <tissue evidence="1">Leaf</tissue>
    </source>
</reference>
<sequence>GGPPRRGER</sequence>
<protein>
    <submittedName>
        <fullName evidence="1">Uncharacterized protein</fullName>
    </submittedName>
</protein>